<dbReference type="AlphaFoldDB" id="A0AAW9CRG1"/>
<protein>
    <submittedName>
        <fullName evidence="1">Uncharacterized protein</fullName>
    </submittedName>
</protein>
<comment type="caution">
    <text evidence="1">The sequence shown here is derived from an EMBL/GenBank/DDBJ whole genome shotgun (WGS) entry which is preliminary data.</text>
</comment>
<evidence type="ECO:0000313" key="1">
    <source>
        <dbReference type="EMBL" id="MDW9253615.1"/>
    </source>
</evidence>
<gene>
    <name evidence="1" type="ORF">C7S16_5091</name>
</gene>
<name>A0AAW9CRG1_BURTH</name>
<dbReference type="Proteomes" id="UP001272137">
    <property type="component" value="Unassembled WGS sequence"/>
</dbReference>
<accession>A0AAW9CRG1</accession>
<organism evidence="1 2">
    <name type="scientific">Burkholderia thailandensis</name>
    <dbReference type="NCBI Taxonomy" id="57975"/>
    <lineage>
        <taxon>Bacteria</taxon>
        <taxon>Pseudomonadati</taxon>
        <taxon>Pseudomonadota</taxon>
        <taxon>Betaproteobacteria</taxon>
        <taxon>Burkholderiales</taxon>
        <taxon>Burkholderiaceae</taxon>
        <taxon>Burkholderia</taxon>
        <taxon>pseudomallei group</taxon>
    </lineage>
</organism>
<evidence type="ECO:0000313" key="2">
    <source>
        <dbReference type="Proteomes" id="UP001272137"/>
    </source>
</evidence>
<reference evidence="1" key="1">
    <citation type="submission" date="2018-08" db="EMBL/GenBank/DDBJ databases">
        <title>Identification of Burkholderia cepacia strains that express a Burkholderia pseudomallei-like capsular polysaccharide.</title>
        <authorList>
            <person name="Burtnick M.N."/>
            <person name="Vongsouvath M."/>
            <person name="Newton P."/>
            <person name="Wuthiekanun V."/>
            <person name="Limmathurotsakul D."/>
            <person name="Brett P.J."/>
            <person name="Chantratita N."/>
            <person name="Dance D.A."/>
        </authorList>
    </citation>
    <scope>NUCLEOTIDE SEQUENCE</scope>
    <source>
        <strain evidence="1">SBXCC001</strain>
    </source>
</reference>
<sequence>MWDDIGFKFQGEGSKPYWLRRSLASDSFEIYVERRNEEIVDLEVLAGSLNDHRRRILAILE</sequence>
<dbReference type="EMBL" id="QXCT01000001">
    <property type="protein sequence ID" value="MDW9253615.1"/>
    <property type="molecule type" value="Genomic_DNA"/>
</dbReference>
<proteinExistence type="predicted"/>